<protein>
    <submittedName>
        <fullName evidence="3">Secreted protein</fullName>
    </submittedName>
</protein>
<keyword evidence="1" id="KW-0472">Membrane</keyword>
<proteinExistence type="predicted"/>
<feature type="transmembrane region" description="Helical" evidence="1">
    <location>
        <begin position="20"/>
        <end position="41"/>
    </location>
</feature>
<dbReference type="Proteomes" id="UP000095280">
    <property type="component" value="Unplaced"/>
</dbReference>
<sequence length="140" mass="15230">ASVCRWAVACPRLSSGLSLARLPVCLFVLVCPPFCLVLPFCSAQTAWSGLPLFRSLFGISKFGVLSCSGSKVTRPSSFFSPKCNDFIIVRWARVYGEITCARTHASSEAEPARLLLKLASESEVTLSGGSFVKWCNRFSL</sequence>
<keyword evidence="2" id="KW-1185">Reference proteome</keyword>
<evidence type="ECO:0000256" key="1">
    <source>
        <dbReference type="SAM" id="Phobius"/>
    </source>
</evidence>
<dbReference type="AlphaFoldDB" id="A0A1I8G9G5"/>
<name>A0A1I8G9G5_9PLAT</name>
<accession>A0A1I8G9G5</accession>
<organism evidence="2 3">
    <name type="scientific">Macrostomum lignano</name>
    <dbReference type="NCBI Taxonomy" id="282301"/>
    <lineage>
        <taxon>Eukaryota</taxon>
        <taxon>Metazoa</taxon>
        <taxon>Spiralia</taxon>
        <taxon>Lophotrochozoa</taxon>
        <taxon>Platyhelminthes</taxon>
        <taxon>Rhabditophora</taxon>
        <taxon>Macrostomorpha</taxon>
        <taxon>Macrostomida</taxon>
        <taxon>Macrostomidae</taxon>
        <taxon>Macrostomum</taxon>
    </lineage>
</organism>
<evidence type="ECO:0000313" key="2">
    <source>
        <dbReference type="Proteomes" id="UP000095280"/>
    </source>
</evidence>
<dbReference type="WBParaSite" id="maker-uti_cns_0001209-snap-gene-0.66-mRNA-1">
    <property type="protein sequence ID" value="maker-uti_cns_0001209-snap-gene-0.66-mRNA-1"/>
    <property type="gene ID" value="maker-uti_cns_0001209-snap-gene-0.66"/>
</dbReference>
<keyword evidence="1" id="KW-0812">Transmembrane</keyword>
<keyword evidence="1" id="KW-1133">Transmembrane helix</keyword>
<evidence type="ECO:0000313" key="3">
    <source>
        <dbReference type="WBParaSite" id="maker-uti_cns_0001209-snap-gene-0.66-mRNA-1"/>
    </source>
</evidence>
<reference evidence="3" key="1">
    <citation type="submission" date="2016-11" db="UniProtKB">
        <authorList>
            <consortium name="WormBaseParasite"/>
        </authorList>
    </citation>
    <scope>IDENTIFICATION</scope>
</reference>